<keyword evidence="4" id="KW-1185">Reference proteome</keyword>
<dbReference type="OrthoDB" id="551145at2759"/>
<evidence type="ECO:0000256" key="2">
    <source>
        <dbReference type="SAM" id="Phobius"/>
    </source>
</evidence>
<dbReference type="Proteomes" id="UP000247498">
    <property type="component" value="Unassembled WGS sequence"/>
</dbReference>
<accession>A0A2V0PP94</accession>
<dbReference type="AlphaFoldDB" id="A0A2V0PP94"/>
<sequence length="550" mass="53988">MRAARSRPRPAAPAALPLPREAAGRLVRPLGGALRTVGRLVRRAPKEPQLQQPQTQQQVVEEAGGYVVVRDAYELLRPQQVAFDAAAAPAHAPLPVWAPAAAAAAGPPAAASAAVAPQSHAPLAQRSGAVHAAHAAPAAPAAPLAAATPLAFARHLSAATNGSAPLGTRMESLSWLLFSSGRAQAALPGPPADPSTWLAAPGGLDLLEQVYVVGGAVADLGVADTLYSGAAPASNGQRAVAALDFAALLTRYLGQHGVTLREGFVAELPHDWLQAKALHVGSCLETRCAVHRIVFERLVERVGLEGAAAGPWGAAPAATTIINNVSAAGGASAAHANAAATATPAQGGGGPLQAVLIGVVAVVGGAVRVFFGLILGAGGALAKFLALSALLTAARAAAAFIRGGSAGGAAAAGRLPLASLTHQQPQMQLAWQGAGGPAAAAAAPAAWIGGAGPAPAAGTSPQASTAQPINAQPGTSGGAADPPVASTSGAPQQPAAPAAGHGLGAAPAASSGAVLADALGNAGVRRHAALQEQRRRAFGPGLDSYDDDGW</sequence>
<dbReference type="InParanoid" id="A0A2V0PP94"/>
<feature type="transmembrane region" description="Helical" evidence="2">
    <location>
        <begin position="381"/>
        <end position="401"/>
    </location>
</feature>
<keyword evidence="2" id="KW-0472">Membrane</keyword>
<keyword evidence="2" id="KW-0812">Transmembrane</keyword>
<evidence type="ECO:0000313" key="4">
    <source>
        <dbReference type="Proteomes" id="UP000247498"/>
    </source>
</evidence>
<feature type="region of interest" description="Disordered" evidence="1">
    <location>
        <begin position="452"/>
        <end position="507"/>
    </location>
</feature>
<dbReference type="EMBL" id="BDRX01000183">
    <property type="protein sequence ID" value="GBF99973.1"/>
    <property type="molecule type" value="Genomic_DNA"/>
</dbReference>
<name>A0A2V0PP94_9CHLO</name>
<feature type="transmembrane region" description="Helical" evidence="2">
    <location>
        <begin position="354"/>
        <end position="375"/>
    </location>
</feature>
<feature type="compositionally biased region" description="Low complexity" evidence="1">
    <location>
        <begin position="485"/>
        <end position="507"/>
    </location>
</feature>
<proteinExistence type="predicted"/>
<keyword evidence="2" id="KW-1133">Transmembrane helix</keyword>
<evidence type="ECO:0000313" key="3">
    <source>
        <dbReference type="EMBL" id="GBF99973.1"/>
    </source>
</evidence>
<gene>
    <name evidence="3" type="ORF">Rsub_12666</name>
</gene>
<feature type="compositionally biased region" description="Low complexity" evidence="1">
    <location>
        <begin position="452"/>
        <end position="466"/>
    </location>
</feature>
<dbReference type="STRING" id="307507.A0A2V0PP94"/>
<protein>
    <submittedName>
        <fullName evidence="3">Uncharacterized protein</fullName>
    </submittedName>
</protein>
<organism evidence="3 4">
    <name type="scientific">Raphidocelis subcapitata</name>
    <dbReference type="NCBI Taxonomy" id="307507"/>
    <lineage>
        <taxon>Eukaryota</taxon>
        <taxon>Viridiplantae</taxon>
        <taxon>Chlorophyta</taxon>
        <taxon>core chlorophytes</taxon>
        <taxon>Chlorophyceae</taxon>
        <taxon>CS clade</taxon>
        <taxon>Sphaeropleales</taxon>
        <taxon>Selenastraceae</taxon>
        <taxon>Raphidocelis</taxon>
    </lineage>
</organism>
<evidence type="ECO:0000256" key="1">
    <source>
        <dbReference type="SAM" id="MobiDB-lite"/>
    </source>
</evidence>
<reference evidence="3 4" key="1">
    <citation type="journal article" date="2018" name="Sci. Rep.">
        <title>Raphidocelis subcapitata (=Pseudokirchneriella subcapitata) provides an insight into genome evolution and environmental adaptations in the Sphaeropleales.</title>
        <authorList>
            <person name="Suzuki S."/>
            <person name="Yamaguchi H."/>
            <person name="Nakajima N."/>
            <person name="Kawachi M."/>
        </authorList>
    </citation>
    <scope>NUCLEOTIDE SEQUENCE [LARGE SCALE GENOMIC DNA]</scope>
    <source>
        <strain evidence="3 4">NIES-35</strain>
    </source>
</reference>
<comment type="caution">
    <text evidence="3">The sequence shown here is derived from an EMBL/GenBank/DDBJ whole genome shotgun (WGS) entry which is preliminary data.</text>
</comment>